<protein>
    <recommendedName>
        <fullName evidence="5">DUF4013 domain-containing protein</fullName>
    </recommendedName>
</protein>
<feature type="compositionally biased region" description="Basic and acidic residues" evidence="1">
    <location>
        <begin position="1"/>
        <end position="14"/>
    </location>
</feature>
<evidence type="ECO:0008006" key="5">
    <source>
        <dbReference type="Google" id="ProtNLM"/>
    </source>
</evidence>
<dbReference type="OrthoDB" id="10009040at2"/>
<dbReference type="AlphaFoldDB" id="A0A517MSR3"/>
<dbReference type="EMBL" id="CP036263">
    <property type="protein sequence ID" value="QDS97924.1"/>
    <property type="molecule type" value="Genomic_DNA"/>
</dbReference>
<evidence type="ECO:0000256" key="2">
    <source>
        <dbReference type="SAM" id="Phobius"/>
    </source>
</evidence>
<keyword evidence="2" id="KW-1133">Transmembrane helix</keyword>
<feature type="transmembrane region" description="Helical" evidence="2">
    <location>
        <begin position="199"/>
        <end position="223"/>
    </location>
</feature>
<gene>
    <name evidence="3" type="ORF">HG15A2_11920</name>
</gene>
<feature type="transmembrane region" description="Helical" evidence="2">
    <location>
        <begin position="229"/>
        <end position="250"/>
    </location>
</feature>
<evidence type="ECO:0000256" key="1">
    <source>
        <dbReference type="SAM" id="MobiDB-lite"/>
    </source>
</evidence>
<dbReference type="KEGG" id="amob:HG15A2_11920"/>
<keyword evidence="2" id="KW-0812">Transmembrane</keyword>
<keyword evidence="4" id="KW-1185">Reference proteome</keyword>
<proteinExistence type="predicted"/>
<keyword evidence="2" id="KW-0472">Membrane</keyword>
<organism evidence="3 4">
    <name type="scientific">Adhaeretor mobilis</name>
    <dbReference type="NCBI Taxonomy" id="1930276"/>
    <lineage>
        <taxon>Bacteria</taxon>
        <taxon>Pseudomonadati</taxon>
        <taxon>Planctomycetota</taxon>
        <taxon>Planctomycetia</taxon>
        <taxon>Pirellulales</taxon>
        <taxon>Lacipirellulaceae</taxon>
        <taxon>Adhaeretor</taxon>
    </lineage>
</organism>
<feature type="transmembrane region" description="Helical" evidence="2">
    <location>
        <begin position="137"/>
        <end position="161"/>
    </location>
</feature>
<sequence>MDSEEQTRRADTQGRTEGLQPWGAWEPTEPTWPQQLVLPMLLALGWLLFELTANATLALFIACLRFGWQDFRTAIWLRRTDPHPRRAKAGFWFYLSSGIWKTAIVPVLAVFVIGILWAMFASAHEDPNEVLVRQMAFALAVGMGASGILVIVVGVAVAFSLSGSLRMWIHHDLHRSRRENLWPPEWPHPLWRHDNRGRAILATALIVLTVTLPLLLFPLAVMLAPGAEIAVVLGIVFGVPITSTFLYAALRDKVFASSPEECWPESVVLSPELAAQRILSEEISG</sequence>
<feature type="region of interest" description="Disordered" evidence="1">
    <location>
        <begin position="1"/>
        <end position="24"/>
    </location>
</feature>
<evidence type="ECO:0000313" key="3">
    <source>
        <dbReference type="EMBL" id="QDS97924.1"/>
    </source>
</evidence>
<evidence type="ECO:0000313" key="4">
    <source>
        <dbReference type="Proteomes" id="UP000319852"/>
    </source>
</evidence>
<reference evidence="3 4" key="1">
    <citation type="submission" date="2019-02" db="EMBL/GenBank/DDBJ databases">
        <title>Deep-cultivation of Planctomycetes and their phenomic and genomic characterization uncovers novel biology.</title>
        <authorList>
            <person name="Wiegand S."/>
            <person name="Jogler M."/>
            <person name="Boedeker C."/>
            <person name="Pinto D."/>
            <person name="Vollmers J."/>
            <person name="Rivas-Marin E."/>
            <person name="Kohn T."/>
            <person name="Peeters S.H."/>
            <person name="Heuer A."/>
            <person name="Rast P."/>
            <person name="Oberbeckmann S."/>
            <person name="Bunk B."/>
            <person name="Jeske O."/>
            <person name="Meyerdierks A."/>
            <person name="Storesund J.E."/>
            <person name="Kallscheuer N."/>
            <person name="Luecker S."/>
            <person name="Lage O.M."/>
            <person name="Pohl T."/>
            <person name="Merkel B.J."/>
            <person name="Hornburger P."/>
            <person name="Mueller R.-W."/>
            <person name="Bruemmer F."/>
            <person name="Labrenz M."/>
            <person name="Spormann A.M."/>
            <person name="Op den Camp H."/>
            <person name="Overmann J."/>
            <person name="Amann R."/>
            <person name="Jetten M.S.M."/>
            <person name="Mascher T."/>
            <person name="Medema M.H."/>
            <person name="Devos D.P."/>
            <person name="Kaster A.-K."/>
            <person name="Ovreas L."/>
            <person name="Rohde M."/>
            <person name="Galperin M.Y."/>
            <person name="Jogler C."/>
        </authorList>
    </citation>
    <scope>NUCLEOTIDE SEQUENCE [LARGE SCALE GENOMIC DNA]</scope>
    <source>
        <strain evidence="3 4">HG15A2</strain>
    </source>
</reference>
<accession>A0A517MSR3</accession>
<name>A0A517MSR3_9BACT</name>
<feature type="transmembrane region" description="Helical" evidence="2">
    <location>
        <begin position="89"/>
        <end position="117"/>
    </location>
</feature>
<feature type="transmembrane region" description="Helical" evidence="2">
    <location>
        <begin position="40"/>
        <end position="68"/>
    </location>
</feature>
<dbReference type="Proteomes" id="UP000319852">
    <property type="component" value="Chromosome"/>
</dbReference>